<sequence>MTGGTNPRCREVARLANDGCLPAGRLRNTCVASICVNRGGRANRLPACPSRSFRSSNRSRGTSRSALGCALLRRRKLGVRRGCDQGNHCERETGGAFERKHWLHQLESGMRSTSDLIAYRSPARNAEVWCHPPGFIEHVYRRGRSAANYLVHQGYRPERSRS</sequence>
<reference evidence="1 2" key="1">
    <citation type="submission" date="2019-02" db="EMBL/GenBank/DDBJ databases">
        <title>Deep-cultivation of Planctomycetes and their phenomic and genomic characterization uncovers novel biology.</title>
        <authorList>
            <person name="Wiegand S."/>
            <person name="Jogler M."/>
            <person name="Boedeker C."/>
            <person name="Pinto D."/>
            <person name="Vollmers J."/>
            <person name="Rivas-Marin E."/>
            <person name="Kohn T."/>
            <person name="Peeters S.H."/>
            <person name="Heuer A."/>
            <person name="Rast P."/>
            <person name="Oberbeckmann S."/>
            <person name="Bunk B."/>
            <person name="Jeske O."/>
            <person name="Meyerdierks A."/>
            <person name="Storesund J.E."/>
            <person name="Kallscheuer N."/>
            <person name="Luecker S."/>
            <person name="Lage O.M."/>
            <person name="Pohl T."/>
            <person name="Merkel B.J."/>
            <person name="Hornburger P."/>
            <person name="Mueller R.-W."/>
            <person name="Bruemmer F."/>
            <person name="Labrenz M."/>
            <person name="Spormann A.M."/>
            <person name="Op Den Camp H."/>
            <person name="Overmann J."/>
            <person name="Amann R."/>
            <person name="Jetten M.S.M."/>
            <person name="Mascher T."/>
            <person name="Medema M.H."/>
            <person name="Devos D.P."/>
            <person name="Kaster A.-K."/>
            <person name="Ovreas L."/>
            <person name="Rohde M."/>
            <person name="Galperin M.Y."/>
            <person name="Jogler C."/>
        </authorList>
    </citation>
    <scope>NUCLEOTIDE SEQUENCE [LARGE SCALE GENOMIC DNA]</scope>
    <source>
        <strain evidence="1 2">Poly41</strain>
    </source>
</reference>
<evidence type="ECO:0000313" key="2">
    <source>
        <dbReference type="Proteomes" id="UP000319143"/>
    </source>
</evidence>
<gene>
    <name evidence="1" type="ORF">Poly41_61480</name>
</gene>
<dbReference type="EMBL" id="SJPV01000016">
    <property type="protein sequence ID" value="TWU31591.1"/>
    <property type="molecule type" value="Genomic_DNA"/>
</dbReference>
<comment type="caution">
    <text evidence="1">The sequence shown here is derived from an EMBL/GenBank/DDBJ whole genome shotgun (WGS) entry which is preliminary data.</text>
</comment>
<dbReference type="Proteomes" id="UP000319143">
    <property type="component" value="Unassembled WGS sequence"/>
</dbReference>
<keyword evidence="2" id="KW-1185">Reference proteome</keyword>
<evidence type="ECO:0000313" key="1">
    <source>
        <dbReference type="EMBL" id="TWU31591.1"/>
    </source>
</evidence>
<dbReference type="AlphaFoldDB" id="A0A5C6D7C1"/>
<proteinExistence type="predicted"/>
<organism evidence="1 2">
    <name type="scientific">Novipirellula artificiosorum</name>
    <dbReference type="NCBI Taxonomy" id="2528016"/>
    <lineage>
        <taxon>Bacteria</taxon>
        <taxon>Pseudomonadati</taxon>
        <taxon>Planctomycetota</taxon>
        <taxon>Planctomycetia</taxon>
        <taxon>Pirellulales</taxon>
        <taxon>Pirellulaceae</taxon>
        <taxon>Novipirellula</taxon>
    </lineage>
</organism>
<name>A0A5C6D7C1_9BACT</name>
<accession>A0A5C6D7C1</accession>
<protein>
    <submittedName>
        <fullName evidence="1">Uncharacterized protein</fullName>
    </submittedName>
</protein>